<comment type="pathway">
    <text evidence="2">Protein modification; protein glycosylation.</text>
</comment>
<name>A0A0C3PW91_PHLG1</name>
<organism evidence="14 15">
    <name type="scientific">Phlebiopsis gigantea (strain 11061_1 CR5-6)</name>
    <name type="common">White-rot fungus</name>
    <name type="synonym">Peniophora gigantea</name>
    <dbReference type="NCBI Taxonomy" id="745531"/>
    <lineage>
        <taxon>Eukaryota</taxon>
        <taxon>Fungi</taxon>
        <taxon>Dikarya</taxon>
        <taxon>Basidiomycota</taxon>
        <taxon>Agaricomycotina</taxon>
        <taxon>Agaricomycetes</taxon>
        <taxon>Polyporales</taxon>
        <taxon>Phanerochaetaceae</taxon>
        <taxon>Phlebiopsis</taxon>
    </lineage>
</organism>
<comment type="cofactor">
    <cofactor evidence="1 11">
        <name>Ca(2+)</name>
        <dbReference type="ChEBI" id="CHEBI:29108"/>
    </cofactor>
</comment>
<dbReference type="Proteomes" id="UP000053257">
    <property type="component" value="Unassembled WGS sequence"/>
</dbReference>
<dbReference type="GO" id="GO:0004571">
    <property type="term" value="F:mannosyl-oligosaccharide 1,2-alpha-mannosidase activity"/>
    <property type="evidence" value="ECO:0007669"/>
    <property type="project" value="UniProtKB-EC"/>
</dbReference>
<dbReference type="Pfam" id="PF01532">
    <property type="entry name" value="Glyco_hydro_47"/>
    <property type="match status" value="1"/>
</dbReference>
<sequence>MPSSLLPMSVQDRPRRTEVWRLWESRRIRFASLAFAAVCFVVFLFASAGPRTPADSVWSRRAEQVKAAFVRAYSAYEKLAYPHDELMPLTEKTKDPLNKWAASMVDSIDTMLLMGLYEFSNKSVAHVAQMSFHEVRLQVAWHWLRSHTTAKNQSVQFFETVIRYLGGMLTAYALTGEPLFLTRADDLGQALLPIFNTTLGIPPFKVNLKTGLVQNGWMGGDAILSEMASCQMEYRYLAHLTGRPEYIKHSHGETQVDHITTFLRLHEEQQGLFALSFSLTNGLPHGNLFSVGARADSAYEYLLKQWLQTGKTEQKFLDMYLRSADAIIENMLYVSPRRRLLYVTDVNRFSLRPVGDLQHLSCFLAGLFALGAATIPNVDPRHAWAAEGLAHTCWVTYADTVTGLGPEWVVFRADAVGARWVDELAAWEHDGRVGAPPGVADAAPVAPGQDTEYAVRDTRYLLRPETLESFYLMWRTTGDAKWRDRGWAVFEAIERHARVKDTYASVQDVTRVPAPQMDDQPSFFFAETLKYLYLLFTDEDLIPLNQWTFNTEAHPFPVFTWAPWEIEYLGINAD</sequence>
<keyword evidence="5 13" id="KW-0378">Hydrolase</keyword>
<evidence type="ECO:0000313" key="14">
    <source>
        <dbReference type="EMBL" id="KIP12238.1"/>
    </source>
</evidence>
<comment type="catalytic activity">
    <reaction evidence="8">
        <text>N(4)-(alpha-D-Man-(1-&gt;2)-alpha-D-Man-(1-&gt;2)-alpha-D-Man-(1-&gt;3)-[alpha-D-Man-(1-&gt;3)-[alpha-D-Man-(1-&gt;2)-alpha-D-Man-(1-&gt;6)]-alpha-D-Man-(1-&gt;6)]-beta-D-Man-(1-&gt;4)-beta-D-GlcNAc-(1-&gt;4)-beta-D-GlcNAc)-L-asparaginyl-[protein] (N-glucan mannose isomer 8A1,2,3B1,3) + 3 H2O = N(4)-(alpha-D-Man-(1-&gt;3)-[alpha-D-Man-(1-&gt;3)-[alpha-D-Man-(1-&gt;6)]-alpha-D-Man-(1-&gt;6)]-beta-D-Man-(1-&gt;4)-beta-D-GlcNAc-(1-&gt;4)-beta-D-GlcNAc)-L-asparaginyl-[protein] (N-glucan mannose isomer 5A1,2) + 3 beta-D-mannose</text>
        <dbReference type="Rhea" id="RHEA:56028"/>
        <dbReference type="Rhea" id="RHEA-COMP:14358"/>
        <dbReference type="Rhea" id="RHEA-COMP:14367"/>
        <dbReference type="ChEBI" id="CHEBI:15377"/>
        <dbReference type="ChEBI" id="CHEBI:28563"/>
        <dbReference type="ChEBI" id="CHEBI:59087"/>
        <dbReference type="ChEBI" id="CHEBI:60628"/>
        <dbReference type="EC" id="3.2.1.113"/>
    </reaction>
</comment>
<feature type="disulfide bond" evidence="12">
    <location>
        <begin position="362"/>
        <end position="393"/>
    </location>
</feature>
<dbReference type="InterPro" id="IPR012341">
    <property type="entry name" value="6hp_glycosidase-like_sf"/>
</dbReference>
<dbReference type="GO" id="GO:0036503">
    <property type="term" value="P:ERAD pathway"/>
    <property type="evidence" value="ECO:0007669"/>
    <property type="project" value="UniProtKB-ARBA"/>
</dbReference>
<evidence type="ECO:0000256" key="6">
    <source>
        <dbReference type="ARBA" id="ARBA00022837"/>
    </source>
</evidence>
<evidence type="ECO:0000256" key="5">
    <source>
        <dbReference type="ARBA" id="ARBA00022801"/>
    </source>
</evidence>
<dbReference type="EC" id="3.2.1.-" evidence="13"/>
<reference evidence="14 15" key="1">
    <citation type="journal article" date="2014" name="PLoS Genet.">
        <title>Analysis of the Phlebiopsis gigantea genome, transcriptome and secretome provides insight into its pioneer colonization strategies of wood.</title>
        <authorList>
            <person name="Hori C."/>
            <person name="Ishida T."/>
            <person name="Igarashi K."/>
            <person name="Samejima M."/>
            <person name="Suzuki H."/>
            <person name="Master E."/>
            <person name="Ferreira P."/>
            <person name="Ruiz-Duenas F.J."/>
            <person name="Held B."/>
            <person name="Canessa P."/>
            <person name="Larrondo L.F."/>
            <person name="Schmoll M."/>
            <person name="Druzhinina I.S."/>
            <person name="Kubicek C.P."/>
            <person name="Gaskell J.A."/>
            <person name="Kersten P."/>
            <person name="St John F."/>
            <person name="Glasner J."/>
            <person name="Sabat G."/>
            <person name="Splinter BonDurant S."/>
            <person name="Syed K."/>
            <person name="Yadav J."/>
            <person name="Mgbeahuruike A.C."/>
            <person name="Kovalchuk A."/>
            <person name="Asiegbu F.O."/>
            <person name="Lackner G."/>
            <person name="Hoffmeister D."/>
            <person name="Rencoret J."/>
            <person name="Gutierrez A."/>
            <person name="Sun H."/>
            <person name="Lindquist E."/>
            <person name="Barry K."/>
            <person name="Riley R."/>
            <person name="Grigoriev I.V."/>
            <person name="Henrissat B."/>
            <person name="Kues U."/>
            <person name="Berka R.M."/>
            <person name="Martinez A.T."/>
            <person name="Covert S.F."/>
            <person name="Blanchette R.A."/>
            <person name="Cullen D."/>
        </authorList>
    </citation>
    <scope>NUCLEOTIDE SEQUENCE [LARGE SCALE GENOMIC DNA]</scope>
    <source>
        <strain evidence="14 15">11061_1 CR5-6</strain>
    </source>
</reference>
<keyword evidence="13" id="KW-0326">Glycosidase</keyword>
<evidence type="ECO:0000256" key="9">
    <source>
        <dbReference type="ARBA" id="ARBA00048605"/>
    </source>
</evidence>
<feature type="active site" description="Proton donor" evidence="10">
    <location>
        <position position="407"/>
    </location>
</feature>
<feature type="active site" evidence="10">
    <location>
        <position position="465"/>
    </location>
</feature>
<dbReference type="STRING" id="745531.A0A0C3PW91"/>
<evidence type="ECO:0000256" key="11">
    <source>
        <dbReference type="PIRSR" id="PIRSR601382-2"/>
    </source>
</evidence>
<dbReference type="SUPFAM" id="SSF48225">
    <property type="entry name" value="Seven-hairpin glycosidases"/>
    <property type="match status" value="1"/>
</dbReference>
<dbReference type="InterPro" id="IPR036026">
    <property type="entry name" value="Seven-hairpin_glycosidases"/>
</dbReference>
<proteinExistence type="inferred from homology"/>
<evidence type="ECO:0000256" key="2">
    <source>
        <dbReference type="ARBA" id="ARBA00004922"/>
    </source>
</evidence>
<dbReference type="PANTHER" id="PTHR11742">
    <property type="entry name" value="MANNOSYL-OLIGOSACCHARIDE ALPHA-1,2-MANNOSIDASE-RELATED"/>
    <property type="match status" value="1"/>
</dbReference>
<gene>
    <name evidence="14" type="ORF">PHLGIDRAFT_21070</name>
</gene>
<evidence type="ECO:0000256" key="1">
    <source>
        <dbReference type="ARBA" id="ARBA00001913"/>
    </source>
</evidence>
<keyword evidence="6 11" id="KW-0106">Calcium</keyword>
<comment type="catalytic activity">
    <reaction evidence="9">
        <text>N(4)-(alpha-D-Man-(1-&gt;2)-alpha-D-Man-(1-&gt;2)-alpha-D-Man-(1-&gt;3)-[alpha-D-Man-(1-&gt;2)-alpha-D-Man-(1-&gt;3)-[alpha-D-Man-(1-&gt;2)-alpha-D-Man-(1-&gt;6)]-alpha-D-Man-(1-&gt;6)]-beta-D-Man-(1-&gt;4)-beta-D-GlcNAc-(1-&gt;4)-beta-D-GlcNAc)-L-asparaginyl-[protein] (N-glucan mannose isomer 9A1,2,3B1,2,3) + 4 H2O = N(4)-(alpha-D-Man-(1-&gt;3)-[alpha-D-Man-(1-&gt;3)-[alpha-D-Man-(1-&gt;6)]-alpha-D-Man-(1-&gt;6)]-beta-D-Man-(1-&gt;4)-beta-D-GlcNAc-(1-&gt;4)-beta-D-GlcNAc)-L-asparaginyl-[protein] (N-glucan mannose isomer 5A1,2) + 4 beta-D-mannose</text>
        <dbReference type="Rhea" id="RHEA:56008"/>
        <dbReference type="Rhea" id="RHEA-COMP:14356"/>
        <dbReference type="Rhea" id="RHEA-COMP:14367"/>
        <dbReference type="ChEBI" id="CHEBI:15377"/>
        <dbReference type="ChEBI" id="CHEBI:28563"/>
        <dbReference type="ChEBI" id="CHEBI:59087"/>
        <dbReference type="ChEBI" id="CHEBI:139493"/>
        <dbReference type="EC" id="3.2.1.113"/>
    </reaction>
</comment>
<evidence type="ECO:0000256" key="7">
    <source>
        <dbReference type="ARBA" id="ARBA00023157"/>
    </source>
</evidence>
<dbReference type="GO" id="GO:0005975">
    <property type="term" value="P:carbohydrate metabolic process"/>
    <property type="evidence" value="ECO:0007669"/>
    <property type="project" value="InterPro"/>
</dbReference>
<dbReference type="OrthoDB" id="8118055at2759"/>
<evidence type="ECO:0000256" key="4">
    <source>
        <dbReference type="ARBA" id="ARBA00022723"/>
    </source>
</evidence>
<dbReference type="HOGENOM" id="CLU_003818_0_2_1"/>
<dbReference type="GO" id="GO:0016020">
    <property type="term" value="C:membrane"/>
    <property type="evidence" value="ECO:0007669"/>
    <property type="project" value="InterPro"/>
</dbReference>
<keyword evidence="15" id="KW-1185">Reference proteome</keyword>
<evidence type="ECO:0000256" key="8">
    <source>
        <dbReference type="ARBA" id="ARBA00047669"/>
    </source>
</evidence>
<comment type="similarity">
    <text evidence="3 13">Belongs to the glycosyl hydrolase 47 family.</text>
</comment>
<feature type="active site" evidence="10">
    <location>
        <position position="296"/>
    </location>
</feature>
<dbReference type="Gene3D" id="1.50.10.10">
    <property type="match status" value="1"/>
</dbReference>
<dbReference type="PRINTS" id="PR00747">
    <property type="entry name" value="GLYHDRLASE47"/>
</dbReference>
<evidence type="ECO:0000256" key="12">
    <source>
        <dbReference type="PIRSR" id="PIRSR601382-3"/>
    </source>
</evidence>
<keyword evidence="7 12" id="KW-1015">Disulfide bond</keyword>
<protein>
    <recommendedName>
        <fullName evidence="13">alpha-1,2-Mannosidase</fullName>
        <ecNumber evidence="13">3.2.1.-</ecNumber>
    </recommendedName>
</protein>
<dbReference type="AlphaFoldDB" id="A0A0C3PW91"/>
<keyword evidence="4 11" id="KW-0479">Metal-binding</keyword>
<accession>A0A0C3PW91</accession>
<feature type="binding site" evidence="11">
    <location>
        <position position="551"/>
    </location>
    <ligand>
        <name>Ca(2+)</name>
        <dbReference type="ChEBI" id="CHEBI:29108"/>
    </ligand>
</feature>
<dbReference type="InterPro" id="IPR001382">
    <property type="entry name" value="Glyco_hydro_47"/>
</dbReference>
<evidence type="ECO:0000313" key="15">
    <source>
        <dbReference type="Proteomes" id="UP000053257"/>
    </source>
</evidence>
<dbReference type="InterPro" id="IPR050749">
    <property type="entry name" value="Glycosyl_Hydrolase_47"/>
</dbReference>
<dbReference type="EMBL" id="KN840440">
    <property type="protein sequence ID" value="KIP12238.1"/>
    <property type="molecule type" value="Genomic_DNA"/>
</dbReference>
<dbReference type="GO" id="GO:0005783">
    <property type="term" value="C:endoplasmic reticulum"/>
    <property type="evidence" value="ECO:0007669"/>
    <property type="project" value="TreeGrafter"/>
</dbReference>
<feature type="active site" description="Proton donor" evidence="10">
    <location>
        <position position="159"/>
    </location>
</feature>
<dbReference type="PANTHER" id="PTHR11742:SF55">
    <property type="entry name" value="ENDOPLASMIC RETICULUM MANNOSYL-OLIGOSACCHARIDE 1,2-ALPHA-MANNOSIDASE"/>
    <property type="match status" value="1"/>
</dbReference>
<evidence type="ECO:0000256" key="10">
    <source>
        <dbReference type="PIRSR" id="PIRSR601382-1"/>
    </source>
</evidence>
<evidence type="ECO:0000256" key="3">
    <source>
        <dbReference type="ARBA" id="ARBA00007658"/>
    </source>
</evidence>
<evidence type="ECO:0000256" key="13">
    <source>
        <dbReference type="RuleBase" id="RU361193"/>
    </source>
</evidence>
<dbReference type="GO" id="GO:0005509">
    <property type="term" value="F:calcium ion binding"/>
    <property type="evidence" value="ECO:0007669"/>
    <property type="project" value="InterPro"/>
</dbReference>